<dbReference type="PROSITE" id="PS51186">
    <property type="entry name" value="GNAT"/>
    <property type="match status" value="1"/>
</dbReference>
<dbReference type="AlphaFoldDB" id="A0A7J6SSK6"/>
<dbReference type="InterPro" id="IPR016181">
    <property type="entry name" value="Acyl_CoA_acyltransferase"/>
</dbReference>
<evidence type="ECO:0000259" key="2">
    <source>
        <dbReference type="PROSITE" id="PS51186"/>
    </source>
</evidence>
<protein>
    <recommendedName>
        <fullName evidence="2">N-acetyltransferase domain-containing protein</fullName>
    </recommendedName>
</protein>
<feature type="chain" id="PRO_5029624795" description="N-acetyltransferase domain-containing protein" evidence="1">
    <location>
        <begin position="20"/>
        <end position="196"/>
    </location>
</feature>
<feature type="signal peptide" evidence="1">
    <location>
        <begin position="1"/>
        <end position="19"/>
    </location>
</feature>
<keyword evidence="1" id="KW-0732">Signal</keyword>
<organism evidence="3 4">
    <name type="scientific">Perkinsus olseni</name>
    <name type="common">Perkinsus atlanticus</name>
    <dbReference type="NCBI Taxonomy" id="32597"/>
    <lineage>
        <taxon>Eukaryota</taxon>
        <taxon>Sar</taxon>
        <taxon>Alveolata</taxon>
        <taxon>Perkinsozoa</taxon>
        <taxon>Perkinsea</taxon>
        <taxon>Perkinsida</taxon>
        <taxon>Perkinsidae</taxon>
        <taxon>Perkinsus</taxon>
    </lineage>
</organism>
<evidence type="ECO:0000313" key="3">
    <source>
        <dbReference type="EMBL" id="KAF4735532.1"/>
    </source>
</evidence>
<accession>A0A7J6SSK6</accession>
<dbReference type="Proteomes" id="UP000553632">
    <property type="component" value="Unassembled WGS sequence"/>
</dbReference>
<name>A0A7J6SSK6_PEROL</name>
<feature type="non-terminal residue" evidence="3">
    <location>
        <position position="196"/>
    </location>
</feature>
<gene>
    <name evidence="3" type="ORF">FOZ63_032024</name>
</gene>
<dbReference type="InterPro" id="IPR000182">
    <property type="entry name" value="GNAT_dom"/>
</dbReference>
<dbReference type="EMBL" id="JABANO010016229">
    <property type="protein sequence ID" value="KAF4735532.1"/>
    <property type="molecule type" value="Genomic_DNA"/>
</dbReference>
<dbReference type="GO" id="GO:0016747">
    <property type="term" value="F:acyltransferase activity, transferring groups other than amino-acyl groups"/>
    <property type="evidence" value="ECO:0007669"/>
    <property type="project" value="InterPro"/>
</dbReference>
<feature type="domain" description="N-acetyltransferase" evidence="2">
    <location>
        <begin position="29"/>
        <end position="192"/>
    </location>
</feature>
<sequence length="196" mass="22264">FTSEMRLFIFGCLSSVALCRTARRGATMEQERPNEAEEGLTAADLEYRPWQRGDARYGRPFEPPDPDRLFVAADPKAASGYNVVGRVESELEFTDENNPKFAAAFPHAAIVHISYVWVHAAWRSKGVASTMLPKALEDIRSSLPDVVAVYLEVDPTDEAALRLYLRCNFTFFYHDGDDYDEEDATLLYQFRPRDVQ</sequence>
<reference evidence="3 4" key="1">
    <citation type="submission" date="2020-04" db="EMBL/GenBank/DDBJ databases">
        <title>Perkinsus olseni comparative genomics.</title>
        <authorList>
            <person name="Bogema D.R."/>
        </authorList>
    </citation>
    <scope>NUCLEOTIDE SEQUENCE [LARGE SCALE GENOMIC DNA]</scope>
    <source>
        <strain evidence="3 4">ATCC PRA-207</strain>
    </source>
</reference>
<keyword evidence="4" id="KW-1185">Reference proteome</keyword>
<dbReference type="Gene3D" id="3.40.630.30">
    <property type="match status" value="1"/>
</dbReference>
<dbReference type="Pfam" id="PF00583">
    <property type="entry name" value="Acetyltransf_1"/>
    <property type="match status" value="1"/>
</dbReference>
<proteinExistence type="predicted"/>
<evidence type="ECO:0000256" key="1">
    <source>
        <dbReference type="SAM" id="SignalP"/>
    </source>
</evidence>
<evidence type="ECO:0000313" key="4">
    <source>
        <dbReference type="Proteomes" id="UP000553632"/>
    </source>
</evidence>
<comment type="caution">
    <text evidence="3">The sequence shown here is derived from an EMBL/GenBank/DDBJ whole genome shotgun (WGS) entry which is preliminary data.</text>
</comment>
<dbReference type="SUPFAM" id="SSF55729">
    <property type="entry name" value="Acyl-CoA N-acyltransferases (Nat)"/>
    <property type="match status" value="1"/>
</dbReference>